<protein>
    <recommendedName>
        <fullName evidence="3">DUF2313 domain-containing protein</fullName>
    </recommendedName>
</protein>
<organism evidence="1 2">
    <name type="scientific">Enterococcus casseliflavus</name>
    <name type="common">Enterococcus flavescens</name>
    <dbReference type="NCBI Taxonomy" id="37734"/>
    <lineage>
        <taxon>Bacteria</taxon>
        <taxon>Bacillati</taxon>
        <taxon>Bacillota</taxon>
        <taxon>Bacilli</taxon>
        <taxon>Lactobacillales</taxon>
        <taxon>Enterococcaceae</taxon>
        <taxon>Enterococcus</taxon>
    </lineage>
</organism>
<dbReference type="RefSeq" id="WP_002300118.1">
    <property type="nucleotide sequence ID" value="NZ_JAPKIH010000186.1"/>
</dbReference>
<dbReference type="EMBL" id="JARQDZ010000009">
    <property type="protein sequence ID" value="MDT2983851.1"/>
    <property type="molecule type" value="Genomic_DNA"/>
</dbReference>
<reference evidence="1 2" key="1">
    <citation type="submission" date="2023-03" db="EMBL/GenBank/DDBJ databases">
        <authorList>
            <person name="Shen W."/>
            <person name="Cai J."/>
        </authorList>
    </citation>
    <scope>NUCLEOTIDE SEQUENCE [LARGE SCALE GENOMIC DNA]</scope>
    <source>
        <strain evidence="1 2">B516</strain>
    </source>
</reference>
<sequence length="181" mass="21156">MYFQELKSLKSYLSDSTGLKKHELKIMNSAIDSLDFWLITRSLRARKRLNPLQFADEAEISWNIAAQLFEMLEKQKVFSSFYEYWSEDGMECLIRTTDIDKIKSKDTLYNSYTDEYEDIDIELVEVWYELLISPSETYTTDIGRTEKKGVAPTYTLSNVEEDTSVTVILNRVMSRKVGRGH</sequence>
<name>A0ABD5FQ95_ENTCA</name>
<gene>
    <name evidence="1" type="ORF">P7I34_14340</name>
</gene>
<evidence type="ECO:0008006" key="3">
    <source>
        <dbReference type="Google" id="ProtNLM"/>
    </source>
</evidence>
<accession>A0ABD5FQ95</accession>
<dbReference type="GeneID" id="15141065"/>
<proteinExistence type="predicted"/>
<dbReference type="Proteomes" id="UP001253851">
    <property type="component" value="Unassembled WGS sequence"/>
</dbReference>
<dbReference type="AlphaFoldDB" id="A0ABD5FQ95"/>
<evidence type="ECO:0000313" key="2">
    <source>
        <dbReference type="Proteomes" id="UP001253851"/>
    </source>
</evidence>
<evidence type="ECO:0000313" key="1">
    <source>
        <dbReference type="EMBL" id="MDT2983851.1"/>
    </source>
</evidence>
<comment type="caution">
    <text evidence="1">The sequence shown here is derived from an EMBL/GenBank/DDBJ whole genome shotgun (WGS) entry which is preliminary data.</text>
</comment>